<gene>
    <name evidence="3" type="ORF">JOC86_003049</name>
</gene>
<dbReference type="RefSeq" id="WP_205173715.1">
    <property type="nucleotide sequence ID" value="NZ_JAFBDZ010000003.1"/>
</dbReference>
<evidence type="ECO:0000259" key="2">
    <source>
        <dbReference type="Pfam" id="PF12690"/>
    </source>
</evidence>
<name>A0ABS2NF87_9BACI</name>
<reference evidence="3 4" key="1">
    <citation type="submission" date="2021-01" db="EMBL/GenBank/DDBJ databases">
        <title>Genomic Encyclopedia of Type Strains, Phase IV (KMG-IV): sequencing the most valuable type-strain genomes for metagenomic binning, comparative biology and taxonomic classification.</title>
        <authorList>
            <person name="Goeker M."/>
        </authorList>
    </citation>
    <scope>NUCLEOTIDE SEQUENCE [LARGE SCALE GENOMIC DNA]</scope>
    <source>
        <strain evidence="3 4">DSM 24834</strain>
    </source>
</reference>
<feature type="chain" id="PRO_5046543122" description="Intracellular proteinase inhibitor BsuPI domain-containing protein" evidence="1">
    <location>
        <begin position="22"/>
        <end position="248"/>
    </location>
</feature>
<dbReference type="InterPro" id="IPR020481">
    <property type="entry name" value="Intracell_prot_inh_BsuPI"/>
</dbReference>
<sequence length="248" mass="28559">MKKIVLLIAIFFLLLPSQTNANMKEDTNMLWEVRVTPTAESVTFEFGLYNPSDKGKTVQFQSSQIYDYVIKDAKGNKIFQFSDGKAFLQAIQHVRIEGKETKKWKSTWDLKVNGNRIEKGIYTIEAKLMAHSVNDKPIKFNNIAKESFTVEEENLTFRNIEVNKDKGKVIIDGEAKVKRGSFYYAVEDGHDYLVGETLLKVKKESPNWTRFSFSFPLIPKSDSSQILSLYERDERDGKIINTYSVDLE</sequence>
<evidence type="ECO:0000256" key="1">
    <source>
        <dbReference type="SAM" id="SignalP"/>
    </source>
</evidence>
<dbReference type="Pfam" id="PF12690">
    <property type="entry name" value="BsuPI"/>
    <property type="match status" value="1"/>
</dbReference>
<organism evidence="3 4">
    <name type="scientific">Rossellomorea pakistanensis</name>
    <dbReference type="NCBI Taxonomy" id="992288"/>
    <lineage>
        <taxon>Bacteria</taxon>
        <taxon>Bacillati</taxon>
        <taxon>Bacillota</taxon>
        <taxon>Bacilli</taxon>
        <taxon>Bacillales</taxon>
        <taxon>Bacillaceae</taxon>
        <taxon>Rossellomorea</taxon>
    </lineage>
</organism>
<evidence type="ECO:0000313" key="3">
    <source>
        <dbReference type="EMBL" id="MBM7586497.1"/>
    </source>
</evidence>
<feature type="signal peptide" evidence="1">
    <location>
        <begin position="1"/>
        <end position="21"/>
    </location>
</feature>
<proteinExistence type="predicted"/>
<feature type="domain" description="Intracellular proteinase inhibitor BsuPI" evidence="2">
    <location>
        <begin position="32"/>
        <end position="132"/>
    </location>
</feature>
<dbReference type="InterPro" id="IPR038144">
    <property type="entry name" value="IPI"/>
</dbReference>
<comment type="caution">
    <text evidence="3">The sequence shown here is derived from an EMBL/GenBank/DDBJ whole genome shotgun (WGS) entry which is preliminary data.</text>
</comment>
<keyword evidence="1" id="KW-0732">Signal</keyword>
<protein>
    <recommendedName>
        <fullName evidence="2">Intracellular proteinase inhibitor BsuPI domain-containing protein</fullName>
    </recommendedName>
</protein>
<keyword evidence="4" id="KW-1185">Reference proteome</keyword>
<dbReference type="Gene3D" id="2.60.40.2360">
    <property type="entry name" value="Intracellular proteinase inhibitor BsuPI"/>
    <property type="match status" value="1"/>
</dbReference>
<dbReference type="EMBL" id="JAFBDZ010000003">
    <property type="protein sequence ID" value="MBM7586497.1"/>
    <property type="molecule type" value="Genomic_DNA"/>
</dbReference>
<dbReference type="Proteomes" id="UP001646157">
    <property type="component" value="Unassembled WGS sequence"/>
</dbReference>
<evidence type="ECO:0000313" key="4">
    <source>
        <dbReference type="Proteomes" id="UP001646157"/>
    </source>
</evidence>
<accession>A0ABS2NF87</accession>